<dbReference type="EMBL" id="CYRY02032603">
    <property type="protein sequence ID" value="VCX10194.1"/>
    <property type="molecule type" value="Genomic_DNA"/>
</dbReference>
<feature type="region of interest" description="Disordered" evidence="1">
    <location>
        <begin position="1"/>
        <end position="21"/>
    </location>
</feature>
<accession>A0A9X9LZZ3</accession>
<proteinExistence type="predicted"/>
<gene>
    <name evidence="2" type="ORF">BN2614_LOCUS2</name>
</gene>
<evidence type="ECO:0000256" key="1">
    <source>
        <dbReference type="SAM" id="MobiDB-lite"/>
    </source>
</evidence>
<reference evidence="2 3" key="1">
    <citation type="submission" date="2018-10" db="EMBL/GenBank/DDBJ databases">
        <authorList>
            <person name="Ekblom R."/>
            <person name="Jareborg N."/>
        </authorList>
    </citation>
    <scope>NUCLEOTIDE SEQUENCE [LARGE SCALE GENOMIC DNA]</scope>
    <source>
        <tissue evidence="2">Muscle</tissue>
    </source>
</reference>
<protein>
    <submittedName>
        <fullName evidence="2">Uncharacterized protein</fullName>
    </submittedName>
</protein>
<dbReference type="AlphaFoldDB" id="A0A9X9LZZ3"/>
<name>A0A9X9LZZ3_GULGU</name>
<feature type="compositionally biased region" description="Basic and acidic residues" evidence="1">
    <location>
        <begin position="1"/>
        <end position="10"/>
    </location>
</feature>
<evidence type="ECO:0000313" key="3">
    <source>
        <dbReference type="Proteomes" id="UP000269945"/>
    </source>
</evidence>
<dbReference type="Proteomes" id="UP000269945">
    <property type="component" value="Unassembled WGS sequence"/>
</dbReference>
<comment type="caution">
    <text evidence="2">The sequence shown here is derived from an EMBL/GenBank/DDBJ whole genome shotgun (WGS) entry which is preliminary data.</text>
</comment>
<organism evidence="2 3">
    <name type="scientific">Gulo gulo</name>
    <name type="common">Wolverine</name>
    <name type="synonym">Gluton</name>
    <dbReference type="NCBI Taxonomy" id="48420"/>
    <lineage>
        <taxon>Eukaryota</taxon>
        <taxon>Metazoa</taxon>
        <taxon>Chordata</taxon>
        <taxon>Craniata</taxon>
        <taxon>Vertebrata</taxon>
        <taxon>Euteleostomi</taxon>
        <taxon>Mammalia</taxon>
        <taxon>Eutheria</taxon>
        <taxon>Laurasiatheria</taxon>
        <taxon>Carnivora</taxon>
        <taxon>Caniformia</taxon>
        <taxon>Musteloidea</taxon>
        <taxon>Mustelidae</taxon>
        <taxon>Guloninae</taxon>
        <taxon>Gulo</taxon>
    </lineage>
</organism>
<sequence>MCLPAHRDTHPPPQGLQHPQSKCHQVPCQFHRCRWRLPSLQSRGSGGLLHLPGHLPGHHLIPIWVHLLFCLEEAKMP</sequence>
<keyword evidence="3" id="KW-1185">Reference proteome</keyword>
<evidence type="ECO:0000313" key="2">
    <source>
        <dbReference type="EMBL" id="VCX10194.1"/>
    </source>
</evidence>